<reference evidence="2" key="1">
    <citation type="journal article" date="2020" name="Stud. Mycol.">
        <title>101 Dothideomycetes genomes: a test case for predicting lifestyles and emergence of pathogens.</title>
        <authorList>
            <person name="Haridas S."/>
            <person name="Albert R."/>
            <person name="Binder M."/>
            <person name="Bloem J."/>
            <person name="Labutti K."/>
            <person name="Salamov A."/>
            <person name="Andreopoulos B."/>
            <person name="Baker S."/>
            <person name="Barry K."/>
            <person name="Bills G."/>
            <person name="Bluhm B."/>
            <person name="Cannon C."/>
            <person name="Castanera R."/>
            <person name="Culley D."/>
            <person name="Daum C."/>
            <person name="Ezra D."/>
            <person name="Gonzalez J."/>
            <person name="Henrissat B."/>
            <person name="Kuo A."/>
            <person name="Liang C."/>
            <person name="Lipzen A."/>
            <person name="Lutzoni F."/>
            <person name="Magnuson J."/>
            <person name="Mondo S."/>
            <person name="Nolan M."/>
            <person name="Ohm R."/>
            <person name="Pangilinan J."/>
            <person name="Park H.-J."/>
            <person name="Ramirez L."/>
            <person name="Alfaro M."/>
            <person name="Sun H."/>
            <person name="Tritt A."/>
            <person name="Yoshinaga Y."/>
            <person name="Zwiers L.-H."/>
            <person name="Turgeon B."/>
            <person name="Goodwin S."/>
            <person name="Spatafora J."/>
            <person name="Crous P."/>
            <person name="Grigoriev I."/>
        </authorList>
    </citation>
    <scope>NUCLEOTIDE SEQUENCE</scope>
    <source>
        <strain evidence="2">CBS 122367</strain>
    </source>
</reference>
<protein>
    <submittedName>
        <fullName evidence="2">Uncharacterized protein</fullName>
    </submittedName>
</protein>
<feature type="coiled-coil region" evidence="1">
    <location>
        <begin position="6"/>
        <end position="40"/>
    </location>
</feature>
<dbReference type="AlphaFoldDB" id="A0A6G1JJA4"/>
<keyword evidence="1" id="KW-0175">Coiled coil</keyword>
<feature type="non-terminal residue" evidence="2">
    <location>
        <position position="1"/>
    </location>
</feature>
<evidence type="ECO:0000256" key="1">
    <source>
        <dbReference type="SAM" id="Coils"/>
    </source>
</evidence>
<name>A0A6G1JJA4_9PLEO</name>
<proteinExistence type="predicted"/>
<dbReference type="OrthoDB" id="3545916at2759"/>
<evidence type="ECO:0000313" key="3">
    <source>
        <dbReference type="Proteomes" id="UP000799291"/>
    </source>
</evidence>
<gene>
    <name evidence="2" type="ORF">K458DRAFT_249113</name>
</gene>
<sequence>DLEIKHKELQQQYRSVQRENEECQEQNKKLLHGKDRYRDENVKLKNDLSHFKSHYEHIVQMYFLPYANRKNLQYNARDATTLSHVLVPLLQDALEAGDLRAQVQSLQAGMLANVEKVESVSDEQFCRDFAALAASIKTFSRGVKIPADANLGNIDTVLKALLLRKTQKCYWKTGSRKKSMIEAFIWSVLIVSVFRSPFHMVGNICNSIANEFRALFLNEHHDGWPVPSELAERWRYTTAQQLVDVVGREAIAQGITQNEIKDMRNSMLDLRRDACKVVESVFGSLSPNTDFSTMTGIVNKAVQLAQQMSLQRSRIQVFWPYIGEKFAVGDTPHLKSIPESEDIEEGYVAFIVNPGLTKWGDSHGKNLDKRQDLTPSTVFIEA</sequence>
<feature type="non-terminal residue" evidence="2">
    <location>
        <position position="382"/>
    </location>
</feature>
<accession>A0A6G1JJA4</accession>
<organism evidence="2 3">
    <name type="scientific">Lentithecium fluviatile CBS 122367</name>
    <dbReference type="NCBI Taxonomy" id="1168545"/>
    <lineage>
        <taxon>Eukaryota</taxon>
        <taxon>Fungi</taxon>
        <taxon>Dikarya</taxon>
        <taxon>Ascomycota</taxon>
        <taxon>Pezizomycotina</taxon>
        <taxon>Dothideomycetes</taxon>
        <taxon>Pleosporomycetidae</taxon>
        <taxon>Pleosporales</taxon>
        <taxon>Massarineae</taxon>
        <taxon>Lentitheciaceae</taxon>
        <taxon>Lentithecium</taxon>
    </lineage>
</organism>
<dbReference type="EMBL" id="MU005571">
    <property type="protein sequence ID" value="KAF2690233.1"/>
    <property type="molecule type" value="Genomic_DNA"/>
</dbReference>
<keyword evidence="3" id="KW-1185">Reference proteome</keyword>
<evidence type="ECO:0000313" key="2">
    <source>
        <dbReference type="EMBL" id="KAF2690233.1"/>
    </source>
</evidence>
<dbReference type="Proteomes" id="UP000799291">
    <property type="component" value="Unassembled WGS sequence"/>
</dbReference>